<reference evidence="2" key="1">
    <citation type="submission" date="2021-05" db="EMBL/GenBank/DDBJ databases">
        <authorList>
            <person name="Alioto T."/>
            <person name="Alioto T."/>
            <person name="Gomez Garrido J."/>
        </authorList>
    </citation>
    <scope>NUCLEOTIDE SEQUENCE</scope>
</reference>
<accession>A0A8D8M036</accession>
<keyword evidence="1" id="KW-0812">Transmembrane</keyword>
<name>A0A8D8M036_9HEMI</name>
<keyword evidence="1" id="KW-0472">Membrane</keyword>
<dbReference type="AlphaFoldDB" id="A0A8D8M036"/>
<dbReference type="EMBL" id="HBUF01046240">
    <property type="protein sequence ID" value="CAG6619762.1"/>
    <property type="molecule type" value="Transcribed_RNA"/>
</dbReference>
<evidence type="ECO:0000256" key="1">
    <source>
        <dbReference type="SAM" id="Phobius"/>
    </source>
</evidence>
<keyword evidence="1" id="KW-1133">Transmembrane helix</keyword>
<dbReference type="EMBL" id="HBUF01046239">
    <property type="protein sequence ID" value="CAG6619760.1"/>
    <property type="molecule type" value="Transcribed_RNA"/>
</dbReference>
<organism evidence="2">
    <name type="scientific">Cacopsylla melanoneura</name>
    <dbReference type="NCBI Taxonomy" id="428564"/>
    <lineage>
        <taxon>Eukaryota</taxon>
        <taxon>Metazoa</taxon>
        <taxon>Ecdysozoa</taxon>
        <taxon>Arthropoda</taxon>
        <taxon>Hexapoda</taxon>
        <taxon>Insecta</taxon>
        <taxon>Pterygota</taxon>
        <taxon>Neoptera</taxon>
        <taxon>Paraneoptera</taxon>
        <taxon>Hemiptera</taxon>
        <taxon>Sternorrhyncha</taxon>
        <taxon>Psylloidea</taxon>
        <taxon>Psyllidae</taxon>
        <taxon>Psyllinae</taxon>
        <taxon>Cacopsylla</taxon>
    </lineage>
</organism>
<sequence>MVSTANGLNKYPSLLMFEYFISFFFAATSAAAPASIHVFVKYEGAKVSTHVASHTKLFPFAQGINVTPSGLLPSFLDNPVGSNIAGMFREVNVRFKMSLISPCL</sequence>
<feature type="transmembrane region" description="Helical" evidence="1">
    <location>
        <begin position="20"/>
        <end position="40"/>
    </location>
</feature>
<evidence type="ECO:0000313" key="2">
    <source>
        <dbReference type="EMBL" id="CAG6619760.1"/>
    </source>
</evidence>
<proteinExistence type="predicted"/>
<protein>
    <submittedName>
        <fullName evidence="2">Uncharacterized protein</fullName>
    </submittedName>
</protein>